<dbReference type="AlphaFoldDB" id="A0A6N7TWF0"/>
<feature type="region of interest" description="Disordered" evidence="1">
    <location>
        <begin position="22"/>
        <end position="50"/>
    </location>
</feature>
<protein>
    <submittedName>
        <fullName evidence="2">Uncharacterized protein</fullName>
    </submittedName>
</protein>
<dbReference type="OrthoDB" id="552713at2"/>
<organism evidence="2 3">
    <name type="scientific">Bifidobacterium asteroides</name>
    <dbReference type="NCBI Taxonomy" id="1684"/>
    <lineage>
        <taxon>Bacteria</taxon>
        <taxon>Bacillati</taxon>
        <taxon>Actinomycetota</taxon>
        <taxon>Actinomycetes</taxon>
        <taxon>Bifidobacteriales</taxon>
        <taxon>Bifidobacteriaceae</taxon>
        <taxon>Bifidobacterium</taxon>
    </lineage>
</organism>
<reference evidence="2 3" key="1">
    <citation type="submission" date="2019-11" db="EMBL/GenBank/DDBJ databases">
        <title>Draft Genome Sequence of Plant Growth-Promoting Rhizosphere-Associated Bacteria.</title>
        <authorList>
            <person name="Vasilyev I.Y."/>
            <person name="Radchenko V."/>
            <person name="Ilnitskaya E.V."/>
        </authorList>
    </citation>
    <scope>NUCLEOTIDE SEQUENCE [LARGE SCALE GENOMIC DNA]</scope>
    <source>
        <strain evidence="2 3">VRA_9sq_n</strain>
    </source>
</reference>
<evidence type="ECO:0000313" key="3">
    <source>
        <dbReference type="Proteomes" id="UP000436357"/>
    </source>
</evidence>
<accession>A0A6N7TWF0</accession>
<comment type="caution">
    <text evidence="2">The sequence shown here is derived from an EMBL/GenBank/DDBJ whole genome shotgun (WGS) entry which is preliminary data.</text>
</comment>
<evidence type="ECO:0000256" key="1">
    <source>
        <dbReference type="SAM" id="MobiDB-lite"/>
    </source>
</evidence>
<feature type="compositionally biased region" description="Basic and acidic residues" evidence="1">
    <location>
        <begin position="30"/>
        <end position="47"/>
    </location>
</feature>
<name>A0A6N7TWF0_9BIFI</name>
<sequence>MTWLDERTLRIARMLREPTEGRRGYTRRLHQVDPEHDGRASKEDMPALHRTPKPLVRFPGCQKRIKDLRGDRYGVLTVLSYAGNRHGVIMWTCLCDCGRIGVHAGKDMVSGHALSCGCQRIKKGGA</sequence>
<dbReference type="EMBL" id="WKKW01000001">
    <property type="protein sequence ID" value="MSD90190.1"/>
    <property type="molecule type" value="Genomic_DNA"/>
</dbReference>
<proteinExistence type="predicted"/>
<dbReference type="RefSeq" id="WP_154312495.1">
    <property type="nucleotide sequence ID" value="NZ_WKKW01000001.1"/>
</dbReference>
<evidence type="ECO:0000313" key="2">
    <source>
        <dbReference type="EMBL" id="MSD90190.1"/>
    </source>
</evidence>
<dbReference type="Proteomes" id="UP000436357">
    <property type="component" value="Unassembled WGS sequence"/>
</dbReference>
<gene>
    <name evidence="2" type="ORF">GKC41_00675</name>
</gene>